<dbReference type="HOGENOM" id="CLU_1527980_0_0_1"/>
<reference evidence="4" key="1">
    <citation type="journal article" date="2013" name="Nature">
        <title>Pan genome of the phytoplankton Emiliania underpins its global distribution.</title>
        <authorList>
            <person name="Read B.A."/>
            <person name="Kegel J."/>
            <person name="Klute M.J."/>
            <person name="Kuo A."/>
            <person name="Lefebvre S.C."/>
            <person name="Maumus F."/>
            <person name="Mayer C."/>
            <person name="Miller J."/>
            <person name="Monier A."/>
            <person name="Salamov A."/>
            <person name="Young J."/>
            <person name="Aguilar M."/>
            <person name="Claverie J.M."/>
            <person name="Frickenhaus S."/>
            <person name="Gonzalez K."/>
            <person name="Herman E.K."/>
            <person name="Lin Y.C."/>
            <person name="Napier J."/>
            <person name="Ogata H."/>
            <person name="Sarno A.F."/>
            <person name="Shmutz J."/>
            <person name="Schroeder D."/>
            <person name="de Vargas C."/>
            <person name="Verret F."/>
            <person name="von Dassow P."/>
            <person name="Valentin K."/>
            <person name="Van de Peer Y."/>
            <person name="Wheeler G."/>
            <person name="Dacks J.B."/>
            <person name="Delwiche C.F."/>
            <person name="Dyhrman S.T."/>
            <person name="Glockner G."/>
            <person name="John U."/>
            <person name="Richards T."/>
            <person name="Worden A.Z."/>
            <person name="Zhang X."/>
            <person name="Grigoriev I.V."/>
            <person name="Allen A.E."/>
            <person name="Bidle K."/>
            <person name="Borodovsky M."/>
            <person name="Bowler C."/>
            <person name="Brownlee C."/>
            <person name="Cock J.M."/>
            <person name="Elias M."/>
            <person name="Gladyshev V.N."/>
            <person name="Groth M."/>
            <person name="Guda C."/>
            <person name="Hadaegh A."/>
            <person name="Iglesias-Rodriguez M.D."/>
            <person name="Jenkins J."/>
            <person name="Jones B.M."/>
            <person name="Lawson T."/>
            <person name="Leese F."/>
            <person name="Lindquist E."/>
            <person name="Lobanov A."/>
            <person name="Lomsadze A."/>
            <person name="Malik S.B."/>
            <person name="Marsh M.E."/>
            <person name="Mackinder L."/>
            <person name="Mock T."/>
            <person name="Mueller-Roeber B."/>
            <person name="Pagarete A."/>
            <person name="Parker M."/>
            <person name="Probert I."/>
            <person name="Quesneville H."/>
            <person name="Raines C."/>
            <person name="Rensing S.A."/>
            <person name="Riano-Pachon D.M."/>
            <person name="Richier S."/>
            <person name="Rokitta S."/>
            <person name="Shiraiwa Y."/>
            <person name="Soanes D.M."/>
            <person name="van der Giezen M."/>
            <person name="Wahlund T.M."/>
            <person name="Williams B."/>
            <person name="Wilson W."/>
            <person name="Wolfe G."/>
            <person name="Wurch L.L."/>
        </authorList>
    </citation>
    <scope>NUCLEOTIDE SEQUENCE</scope>
</reference>
<evidence type="ECO:0000256" key="1">
    <source>
        <dbReference type="SAM" id="MobiDB-lite"/>
    </source>
</evidence>
<dbReference type="AlphaFoldDB" id="A0A0D3IV67"/>
<dbReference type="Gene3D" id="2.60.200.20">
    <property type="match status" value="1"/>
</dbReference>
<dbReference type="Pfam" id="PF00498">
    <property type="entry name" value="FHA"/>
    <property type="match status" value="1"/>
</dbReference>
<evidence type="ECO:0000313" key="4">
    <source>
        <dbReference type="Proteomes" id="UP000013827"/>
    </source>
</evidence>
<feature type="compositionally biased region" description="Basic and acidic residues" evidence="1">
    <location>
        <begin position="167"/>
        <end position="176"/>
    </location>
</feature>
<reference evidence="3" key="2">
    <citation type="submission" date="2024-10" db="UniProtKB">
        <authorList>
            <consortium name="EnsemblProtists"/>
        </authorList>
    </citation>
    <scope>IDENTIFICATION</scope>
</reference>
<keyword evidence="4" id="KW-1185">Reference proteome</keyword>
<dbReference type="Proteomes" id="UP000013827">
    <property type="component" value="Unassembled WGS sequence"/>
</dbReference>
<dbReference type="PROSITE" id="PS50006">
    <property type="entry name" value="FHA_DOMAIN"/>
    <property type="match status" value="1"/>
</dbReference>
<dbReference type="PaxDb" id="2903-EOD15152"/>
<dbReference type="EnsemblProtists" id="EOD15152">
    <property type="protein sequence ID" value="EOD15152"/>
    <property type="gene ID" value="EMIHUDRAFT_246021"/>
</dbReference>
<feature type="domain" description="FHA" evidence="2">
    <location>
        <begin position="26"/>
        <end position="76"/>
    </location>
</feature>
<dbReference type="RefSeq" id="XP_005767581.1">
    <property type="nucleotide sequence ID" value="XM_005767524.1"/>
</dbReference>
<evidence type="ECO:0000313" key="3">
    <source>
        <dbReference type="EnsemblProtists" id="EOD15152"/>
    </source>
</evidence>
<dbReference type="CDD" id="cd00060">
    <property type="entry name" value="FHA"/>
    <property type="match status" value="1"/>
</dbReference>
<evidence type="ECO:0000259" key="2">
    <source>
        <dbReference type="PROSITE" id="PS50006"/>
    </source>
</evidence>
<organism evidence="3 4">
    <name type="scientific">Emiliania huxleyi (strain CCMP1516)</name>
    <dbReference type="NCBI Taxonomy" id="280463"/>
    <lineage>
        <taxon>Eukaryota</taxon>
        <taxon>Haptista</taxon>
        <taxon>Haptophyta</taxon>
        <taxon>Prymnesiophyceae</taxon>
        <taxon>Isochrysidales</taxon>
        <taxon>Noelaerhabdaceae</taxon>
        <taxon>Emiliania</taxon>
    </lineage>
</organism>
<dbReference type="SMART" id="SM00240">
    <property type="entry name" value="FHA"/>
    <property type="match status" value="1"/>
</dbReference>
<accession>A0A0D3IV67</accession>
<dbReference type="InterPro" id="IPR008984">
    <property type="entry name" value="SMAD_FHA_dom_sf"/>
</dbReference>
<dbReference type="SUPFAM" id="SSF49879">
    <property type="entry name" value="SMAD/FHA domain"/>
    <property type="match status" value="1"/>
</dbReference>
<dbReference type="InterPro" id="IPR000253">
    <property type="entry name" value="FHA_dom"/>
</dbReference>
<proteinExistence type="predicted"/>
<sequence length="176" mass="19423">MQRWGFLNLRGTADEEGSIDLAEDQLLIGRTSKCKIRYADTTVSSVHAKLSFARETGEVWLEDCSVNGTWLGARRIGKGKVVRLHDGDIFSLLRSDSGSTPPQYSYSIELLARSGSAAPRPAPNDEEEERMVLAVQTAVADANRHSERVRQQAEAASLAREAAAAEQEPRRNPFPR</sequence>
<feature type="region of interest" description="Disordered" evidence="1">
    <location>
        <begin position="141"/>
        <end position="176"/>
    </location>
</feature>
<dbReference type="KEGG" id="ehx:EMIHUDRAFT_246021"/>
<name>A0A0D3IV67_EMIH1</name>
<protein>
    <recommendedName>
        <fullName evidence="2">FHA domain-containing protein</fullName>
    </recommendedName>
</protein>
<feature type="compositionally biased region" description="Low complexity" evidence="1">
    <location>
        <begin position="152"/>
        <end position="166"/>
    </location>
</feature>
<dbReference type="GeneID" id="17261305"/>
<feature type="compositionally biased region" description="Basic and acidic residues" evidence="1">
    <location>
        <begin position="142"/>
        <end position="151"/>
    </location>
</feature>